<reference evidence="1 2" key="1">
    <citation type="submission" date="2017-09" db="EMBL/GenBank/DDBJ databases">
        <authorList>
            <person name="Ehlers B."/>
            <person name="Leendertz F.H."/>
        </authorList>
    </citation>
    <scope>NUCLEOTIDE SEQUENCE [LARGE SCALE GENOMIC DNA]</scope>
    <source>
        <strain evidence="1 2">CGMCC 4.6857</strain>
    </source>
</reference>
<dbReference type="AlphaFoldDB" id="A0A285J0N9"/>
<dbReference type="Proteomes" id="UP000219612">
    <property type="component" value="Unassembled WGS sequence"/>
</dbReference>
<keyword evidence="2" id="KW-1185">Reference proteome</keyword>
<dbReference type="PANTHER" id="PTHR43611">
    <property type="entry name" value="ALPHA-D-GLUCOSE 1-PHOSPHATE PHOSPHATASE"/>
    <property type="match status" value="1"/>
</dbReference>
<dbReference type="InterPro" id="IPR023214">
    <property type="entry name" value="HAD_sf"/>
</dbReference>
<name>A0A285J0N9_9ACTN</name>
<sequence length="199" mass="22131">MDGVRHTLLLDVDGVLQFPRPEFVRAIERDYSWRAGYLAFQRALLADPAEARALTGDGALITLVERLLPQHVAGLSAPVFLERWVTENIAVNEELLTMLPGLPFDEIYLATNQEAVRGARVRELYSGRPGITGFLISHELRHRKPGRAFFDAALARIGRTPSECMFVDDKQQYLDGAARAGLATILYRDNAQLVADLTA</sequence>
<dbReference type="NCBIfam" id="TIGR01509">
    <property type="entry name" value="HAD-SF-IA-v3"/>
    <property type="match status" value="1"/>
</dbReference>
<evidence type="ECO:0000313" key="2">
    <source>
        <dbReference type="Proteomes" id="UP000219612"/>
    </source>
</evidence>
<dbReference type="SUPFAM" id="SSF56784">
    <property type="entry name" value="HAD-like"/>
    <property type="match status" value="1"/>
</dbReference>
<dbReference type="InterPro" id="IPR006439">
    <property type="entry name" value="HAD-SF_hydro_IA"/>
</dbReference>
<evidence type="ECO:0000313" key="1">
    <source>
        <dbReference type="EMBL" id="SNY53804.1"/>
    </source>
</evidence>
<dbReference type="PANTHER" id="PTHR43611:SF3">
    <property type="entry name" value="FLAVIN MONONUCLEOTIDE HYDROLASE 1, CHLOROPLATIC"/>
    <property type="match status" value="1"/>
</dbReference>
<organism evidence="1 2">
    <name type="scientific">Paractinoplanes atraurantiacus</name>
    <dbReference type="NCBI Taxonomy" id="1036182"/>
    <lineage>
        <taxon>Bacteria</taxon>
        <taxon>Bacillati</taxon>
        <taxon>Actinomycetota</taxon>
        <taxon>Actinomycetes</taxon>
        <taxon>Micromonosporales</taxon>
        <taxon>Micromonosporaceae</taxon>
        <taxon>Paractinoplanes</taxon>
    </lineage>
</organism>
<protein>
    <submittedName>
        <fullName evidence="1">Haloacid dehalogenase superfamily, subfamily IA, variant 3 with third motif having DD or ED</fullName>
    </submittedName>
</protein>
<dbReference type="InterPro" id="IPR036412">
    <property type="entry name" value="HAD-like_sf"/>
</dbReference>
<proteinExistence type="predicted"/>
<dbReference type="Pfam" id="PF13242">
    <property type="entry name" value="Hydrolase_like"/>
    <property type="match status" value="1"/>
</dbReference>
<dbReference type="Gene3D" id="3.40.50.1000">
    <property type="entry name" value="HAD superfamily/HAD-like"/>
    <property type="match status" value="1"/>
</dbReference>
<accession>A0A285J0N9</accession>
<gene>
    <name evidence="1" type="ORF">SAMN05421748_114177</name>
</gene>
<dbReference type="EMBL" id="OBDY01000014">
    <property type="protein sequence ID" value="SNY53804.1"/>
    <property type="molecule type" value="Genomic_DNA"/>
</dbReference>